<protein>
    <submittedName>
        <fullName evidence="2">N-substituted formamide deformylase</fullName>
        <ecNumber evidence="2">3.5.1.91</ecNumber>
    </submittedName>
</protein>
<organism evidence="2">
    <name type="scientific">bioreactor metagenome</name>
    <dbReference type="NCBI Taxonomy" id="1076179"/>
    <lineage>
        <taxon>unclassified sequences</taxon>
        <taxon>metagenomes</taxon>
        <taxon>ecological metagenomes</taxon>
    </lineage>
</organism>
<accession>A0A644ZDG5</accession>
<dbReference type="EMBL" id="VSSQ01008453">
    <property type="protein sequence ID" value="MPM38910.1"/>
    <property type="molecule type" value="Genomic_DNA"/>
</dbReference>
<comment type="caution">
    <text evidence="2">The sequence shown here is derived from an EMBL/GenBank/DDBJ whole genome shotgun (WGS) entry which is preliminary data.</text>
</comment>
<dbReference type="SUPFAM" id="SSF51338">
    <property type="entry name" value="Composite domain of metallo-dependent hydrolases"/>
    <property type="match status" value="1"/>
</dbReference>
<dbReference type="SUPFAM" id="SSF51556">
    <property type="entry name" value="Metallo-dependent hydrolases"/>
    <property type="match status" value="1"/>
</dbReference>
<dbReference type="EC" id="3.5.1.91" evidence="2"/>
<dbReference type="PANTHER" id="PTHR22642">
    <property type="entry name" value="IMIDAZOLONEPROPIONASE"/>
    <property type="match status" value="1"/>
</dbReference>
<keyword evidence="2" id="KW-0378">Hydrolase</keyword>
<evidence type="ECO:0000259" key="1">
    <source>
        <dbReference type="Pfam" id="PF07969"/>
    </source>
</evidence>
<sequence>MQNGTFKGVFLENTAERFRQVLPVPDKNEYSRLLLAAQQECFRNGLTSISHAGEVAEVIEVMEELNASGELKLRTDIWLTPDQATLSKYSEPFSRGRIRIGTIKLFADGALGSRGALMIEPYSDMPQTKGIPVIGANEFDSLCRWAAEREFQVAIHCIGDAANRFALDTYAKYLEEGNDLRWRIEHAQIIAPGDLEKFGKYRIVPSIQPTHATSDMLWADERIGDRLRNAYMYKELLDQLGWIPSGTDFPVEQVNPLYTFFAAVSRRNLDMVPQGGFQMENALSREEALRSMTIWAAKASFEEALKGSLEPGKYADFVVLDKDIMTLDEDSIPAVKVLKTFVNGELVYSN</sequence>
<feature type="domain" description="Amidohydrolase 3" evidence="1">
    <location>
        <begin position="2"/>
        <end position="348"/>
    </location>
</feature>
<dbReference type="InterPro" id="IPR011059">
    <property type="entry name" value="Metal-dep_hydrolase_composite"/>
</dbReference>
<gene>
    <name evidence="2" type="primary">nfdA_12</name>
    <name evidence="2" type="ORF">SDC9_85541</name>
</gene>
<dbReference type="InterPro" id="IPR013108">
    <property type="entry name" value="Amidohydro_3"/>
</dbReference>
<reference evidence="2" key="1">
    <citation type="submission" date="2019-08" db="EMBL/GenBank/DDBJ databases">
        <authorList>
            <person name="Kucharzyk K."/>
            <person name="Murdoch R.W."/>
            <person name="Higgins S."/>
            <person name="Loffler F."/>
        </authorList>
    </citation>
    <scope>NUCLEOTIDE SEQUENCE</scope>
</reference>
<dbReference type="InterPro" id="IPR032466">
    <property type="entry name" value="Metal_Hydrolase"/>
</dbReference>
<dbReference type="Gene3D" id="3.20.20.140">
    <property type="entry name" value="Metal-dependent hydrolases"/>
    <property type="match status" value="1"/>
</dbReference>
<dbReference type="AlphaFoldDB" id="A0A644ZDG5"/>
<dbReference type="Pfam" id="PF07969">
    <property type="entry name" value="Amidohydro_3"/>
    <property type="match status" value="1"/>
</dbReference>
<dbReference type="PANTHER" id="PTHR22642:SF2">
    <property type="entry name" value="PROTEIN LONG AFTER FAR-RED 3"/>
    <property type="match status" value="1"/>
</dbReference>
<name>A0A644ZDG5_9ZZZZ</name>
<dbReference type="GO" id="GO:0016810">
    <property type="term" value="F:hydrolase activity, acting on carbon-nitrogen (but not peptide) bonds"/>
    <property type="evidence" value="ECO:0007669"/>
    <property type="project" value="InterPro"/>
</dbReference>
<evidence type="ECO:0000313" key="2">
    <source>
        <dbReference type="EMBL" id="MPM38910.1"/>
    </source>
</evidence>
<proteinExistence type="predicted"/>